<dbReference type="Gene3D" id="1.10.575.10">
    <property type="entry name" value="P1 Nuclease"/>
    <property type="match status" value="1"/>
</dbReference>
<evidence type="ECO:0000256" key="5">
    <source>
        <dbReference type="ARBA" id="ARBA00022801"/>
    </source>
</evidence>
<sequence length="344" mass="38970">MHFWTSLLVWMALGVGFVSVVDGYGRVGHWMTGWLAQQCLTSEAIEYVRYLLPHHNGNLAKAALWADEIKHGHTYDWADRLHYINPPVPCTPIPANSCTQCVVGGIYNYTSRLLSPEYTREEKEEALKFLIHFIGDVHQPLHASGRNAGGTEVKVVFDGRVTSLHEVWDYMLFEKRIRKDFSSSVNTYATHLLTELATTWSPSLPSWARCSLPKTLLLHSSIPSSIPVCPEDWATHSALTACEVVWPPYDQHKDNSKWDLGREYYDNVIDEAELGVLQAGVRIAWIINAIVREVGEDQAGVGREVTAEEVVSWWSGAWSWVRSLVDQSDETDVEVTKIYSAKWR</sequence>
<proteinExistence type="inferred from homology"/>
<evidence type="ECO:0000256" key="2">
    <source>
        <dbReference type="ARBA" id="ARBA00022722"/>
    </source>
</evidence>
<dbReference type="PANTHER" id="PTHR33146:SF29">
    <property type="entry name" value="S1_P1 NUCLEASE"/>
    <property type="match status" value="1"/>
</dbReference>
<dbReference type="eggNOG" id="ENOG502QRXU">
    <property type="taxonomic scope" value="Eukaryota"/>
</dbReference>
<feature type="signal peptide" evidence="8">
    <location>
        <begin position="1"/>
        <end position="23"/>
    </location>
</feature>
<dbReference type="PANTHER" id="PTHR33146">
    <property type="entry name" value="ENDONUCLEASE 4"/>
    <property type="match status" value="1"/>
</dbReference>
<dbReference type="GO" id="GO:0003676">
    <property type="term" value="F:nucleic acid binding"/>
    <property type="evidence" value="ECO:0007669"/>
    <property type="project" value="InterPro"/>
</dbReference>
<evidence type="ECO:0008006" key="11">
    <source>
        <dbReference type="Google" id="ProtNLM"/>
    </source>
</evidence>
<keyword evidence="6" id="KW-1015">Disulfide bond</keyword>
<keyword evidence="10" id="KW-1185">Reference proteome</keyword>
<keyword evidence="5" id="KW-0378">Hydrolase</keyword>
<dbReference type="STRING" id="645134.A0A0L0HG69"/>
<dbReference type="InterPro" id="IPR003154">
    <property type="entry name" value="S1/P1nuclease"/>
</dbReference>
<reference evidence="9 10" key="1">
    <citation type="submission" date="2009-08" db="EMBL/GenBank/DDBJ databases">
        <title>The Genome Sequence of Spizellomyces punctatus strain DAOM BR117.</title>
        <authorList>
            <consortium name="The Broad Institute Genome Sequencing Platform"/>
            <person name="Russ C."/>
            <person name="Cuomo C."/>
            <person name="Shea T."/>
            <person name="Young S.K."/>
            <person name="Zeng Q."/>
            <person name="Koehrsen M."/>
            <person name="Haas B."/>
            <person name="Borodovsky M."/>
            <person name="Guigo R."/>
            <person name="Alvarado L."/>
            <person name="Berlin A."/>
            <person name="Bochicchio J."/>
            <person name="Borenstein D."/>
            <person name="Chapman S."/>
            <person name="Chen Z."/>
            <person name="Engels R."/>
            <person name="Freedman E."/>
            <person name="Gellesch M."/>
            <person name="Goldberg J."/>
            <person name="Griggs A."/>
            <person name="Gujja S."/>
            <person name="Heiman D."/>
            <person name="Hepburn T."/>
            <person name="Howarth C."/>
            <person name="Jen D."/>
            <person name="Larson L."/>
            <person name="Lewis B."/>
            <person name="Mehta T."/>
            <person name="Park D."/>
            <person name="Pearson M."/>
            <person name="Roberts A."/>
            <person name="Saif S."/>
            <person name="Shenoy N."/>
            <person name="Sisk P."/>
            <person name="Stolte C."/>
            <person name="Sykes S."/>
            <person name="Thomson T."/>
            <person name="Walk T."/>
            <person name="White J."/>
            <person name="Yandava C."/>
            <person name="Burger G."/>
            <person name="Gray M.W."/>
            <person name="Holland P.W.H."/>
            <person name="King N."/>
            <person name="Lang F.B.F."/>
            <person name="Roger A.J."/>
            <person name="Ruiz-Trillo I."/>
            <person name="Lander E."/>
            <person name="Nusbaum C."/>
        </authorList>
    </citation>
    <scope>NUCLEOTIDE SEQUENCE [LARGE SCALE GENOMIC DNA]</scope>
    <source>
        <strain evidence="9 10">DAOM BR117</strain>
    </source>
</reference>
<evidence type="ECO:0000256" key="8">
    <source>
        <dbReference type="SAM" id="SignalP"/>
    </source>
</evidence>
<name>A0A0L0HG69_SPIPD</name>
<evidence type="ECO:0000256" key="3">
    <source>
        <dbReference type="ARBA" id="ARBA00022723"/>
    </source>
</evidence>
<keyword evidence="8" id="KW-0732">Signal</keyword>
<feature type="chain" id="PRO_5005539813" description="S1/P1 Nuclease" evidence="8">
    <location>
        <begin position="24"/>
        <end position="344"/>
    </location>
</feature>
<dbReference type="Pfam" id="PF02265">
    <property type="entry name" value="S1-P1_nuclease"/>
    <property type="match status" value="1"/>
</dbReference>
<accession>A0A0L0HG69</accession>
<comment type="similarity">
    <text evidence="1">Belongs to the nuclease type I family.</text>
</comment>
<evidence type="ECO:0000256" key="1">
    <source>
        <dbReference type="ARBA" id="ARBA00009547"/>
    </source>
</evidence>
<dbReference type="Proteomes" id="UP000053201">
    <property type="component" value="Unassembled WGS sequence"/>
</dbReference>
<evidence type="ECO:0000256" key="4">
    <source>
        <dbReference type="ARBA" id="ARBA00022759"/>
    </source>
</evidence>
<dbReference type="GO" id="GO:0004519">
    <property type="term" value="F:endonuclease activity"/>
    <property type="evidence" value="ECO:0007669"/>
    <property type="project" value="UniProtKB-KW"/>
</dbReference>
<dbReference type="GO" id="GO:0046872">
    <property type="term" value="F:metal ion binding"/>
    <property type="evidence" value="ECO:0007669"/>
    <property type="project" value="UniProtKB-KW"/>
</dbReference>
<dbReference type="InParanoid" id="A0A0L0HG69"/>
<gene>
    <name evidence="9" type="ORF">SPPG_04376</name>
</gene>
<dbReference type="GO" id="GO:0006308">
    <property type="term" value="P:DNA catabolic process"/>
    <property type="evidence" value="ECO:0007669"/>
    <property type="project" value="InterPro"/>
</dbReference>
<dbReference type="SUPFAM" id="SSF48537">
    <property type="entry name" value="Phospholipase C/P1 nuclease"/>
    <property type="match status" value="1"/>
</dbReference>
<keyword evidence="7" id="KW-0325">Glycoprotein</keyword>
<dbReference type="EMBL" id="KQ257456">
    <property type="protein sequence ID" value="KND00032.1"/>
    <property type="molecule type" value="Genomic_DNA"/>
</dbReference>
<keyword evidence="2" id="KW-0540">Nuclease</keyword>
<organism evidence="9 10">
    <name type="scientific">Spizellomyces punctatus (strain DAOM BR117)</name>
    <dbReference type="NCBI Taxonomy" id="645134"/>
    <lineage>
        <taxon>Eukaryota</taxon>
        <taxon>Fungi</taxon>
        <taxon>Fungi incertae sedis</taxon>
        <taxon>Chytridiomycota</taxon>
        <taxon>Chytridiomycota incertae sedis</taxon>
        <taxon>Chytridiomycetes</taxon>
        <taxon>Spizellomycetales</taxon>
        <taxon>Spizellomycetaceae</taxon>
        <taxon>Spizellomyces</taxon>
    </lineage>
</organism>
<dbReference type="OrthoDB" id="441446at2759"/>
<protein>
    <recommendedName>
        <fullName evidence="11">S1/P1 Nuclease</fullName>
    </recommendedName>
</protein>
<evidence type="ECO:0000313" key="9">
    <source>
        <dbReference type="EMBL" id="KND00032.1"/>
    </source>
</evidence>
<dbReference type="VEuPathDB" id="FungiDB:SPPG_04376"/>
<dbReference type="CDD" id="cd11010">
    <property type="entry name" value="S1-P1_nuclease"/>
    <property type="match status" value="1"/>
</dbReference>
<keyword evidence="3" id="KW-0479">Metal-binding</keyword>
<dbReference type="GO" id="GO:0016788">
    <property type="term" value="F:hydrolase activity, acting on ester bonds"/>
    <property type="evidence" value="ECO:0007669"/>
    <property type="project" value="InterPro"/>
</dbReference>
<dbReference type="GeneID" id="27687828"/>
<dbReference type="InterPro" id="IPR008947">
    <property type="entry name" value="PLipase_C/P1_nuclease_dom_sf"/>
</dbReference>
<dbReference type="OMA" id="PLHYINP"/>
<dbReference type="RefSeq" id="XP_016608071.1">
    <property type="nucleotide sequence ID" value="XM_016752616.1"/>
</dbReference>
<dbReference type="AlphaFoldDB" id="A0A0L0HG69"/>
<evidence type="ECO:0000256" key="6">
    <source>
        <dbReference type="ARBA" id="ARBA00023157"/>
    </source>
</evidence>
<evidence type="ECO:0000313" key="10">
    <source>
        <dbReference type="Proteomes" id="UP000053201"/>
    </source>
</evidence>
<keyword evidence="4" id="KW-0255">Endonuclease</keyword>
<evidence type="ECO:0000256" key="7">
    <source>
        <dbReference type="ARBA" id="ARBA00023180"/>
    </source>
</evidence>